<feature type="region of interest" description="Disordered" evidence="1">
    <location>
        <begin position="1"/>
        <end position="144"/>
    </location>
</feature>
<reference evidence="2" key="1">
    <citation type="journal article" date="2020" name="BMC Genomics">
        <title>Correction to: Identification and distribution of gene clusters required for synthesis of sphingolipid metabolism inhibitors in diverse species of the filamentous fungus Fusarium.</title>
        <authorList>
            <person name="Kim H.S."/>
            <person name="Lohmar J.M."/>
            <person name="Busman M."/>
            <person name="Brown D.W."/>
            <person name="Naumann T.A."/>
            <person name="Divon H.H."/>
            <person name="Lysoe E."/>
            <person name="Uhlig S."/>
            <person name="Proctor R.H."/>
        </authorList>
    </citation>
    <scope>NUCLEOTIDE SEQUENCE</scope>
    <source>
        <strain evidence="2">NRRL 22465</strain>
    </source>
</reference>
<proteinExistence type="predicted"/>
<evidence type="ECO:0000256" key="1">
    <source>
        <dbReference type="SAM" id="MobiDB-lite"/>
    </source>
</evidence>
<comment type="caution">
    <text evidence="2">The sequence shown here is derived from an EMBL/GenBank/DDBJ whole genome shotgun (WGS) entry which is preliminary data.</text>
</comment>
<accession>A0A8H4U7A2</accession>
<feature type="compositionally biased region" description="Basic and acidic residues" evidence="1">
    <location>
        <begin position="49"/>
        <end position="58"/>
    </location>
</feature>
<protein>
    <submittedName>
        <fullName evidence="2">Uncharacterized protein</fullName>
    </submittedName>
</protein>
<sequence length="144" mass="15590">MERWREKANGRPALGLEGVQPRSAHSEQGVHRDLGTRAEVPDTAATNERANEAPEMARGHLSLQYRYPSEPLPHGPPGRYRPAGCRPGGRAQQDTGPRGATSGKSTAAKAGAMDGCRGRWRDDFEGLAAPNGENQPWEPEEAQL</sequence>
<evidence type="ECO:0000313" key="2">
    <source>
        <dbReference type="EMBL" id="KAF4971115.1"/>
    </source>
</evidence>
<feature type="compositionally biased region" description="Basic and acidic residues" evidence="1">
    <location>
        <begin position="24"/>
        <end position="40"/>
    </location>
</feature>
<dbReference type="Proteomes" id="UP000635477">
    <property type="component" value="Unassembled WGS sequence"/>
</dbReference>
<name>A0A8H4U7A2_9HYPO</name>
<gene>
    <name evidence="2" type="ORF">FZEAL_9922</name>
</gene>
<keyword evidence="3" id="KW-1185">Reference proteome</keyword>
<dbReference type="EMBL" id="JABEYC010000985">
    <property type="protein sequence ID" value="KAF4971115.1"/>
    <property type="molecule type" value="Genomic_DNA"/>
</dbReference>
<evidence type="ECO:0000313" key="3">
    <source>
        <dbReference type="Proteomes" id="UP000635477"/>
    </source>
</evidence>
<reference evidence="2" key="2">
    <citation type="submission" date="2020-05" db="EMBL/GenBank/DDBJ databases">
        <authorList>
            <person name="Kim H.-S."/>
            <person name="Proctor R.H."/>
            <person name="Brown D.W."/>
        </authorList>
    </citation>
    <scope>NUCLEOTIDE SEQUENCE</scope>
    <source>
        <strain evidence="2">NRRL 22465</strain>
    </source>
</reference>
<organism evidence="2 3">
    <name type="scientific">Fusarium zealandicum</name>
    <dbReference type="NCBI Taxonomy" id="1053134"/>
    <lineage>
        <taxon>Eukaryota</taxon>
        <taxon>Fungi</taxon>
        <taxon>Dikarya</taxon>
        <taxon>Ascomycota</taxon>
        <taxon>Pezizomycotina</taxon>
        <taxon>Sordariomycetes</taxon>
        <taxon>Hypocreomycetidae</taxon>
        <taxon>Hypocreales</taxon>
        <taxon>Nectriaceae</taxon>
        <taxon>Fusarium</taxon>
        <taxon>Fusarium staphyleae species complex</taxon>
    </lineage>
</organism>
<dbReference type="AlphaFoldDB" id="A0A8H4U7A2"/>